<dbReference type="AlphaFoldDB" id="A0A7X6MQV7"/>
<protein>
    <submittedName>
        <fullName evidence="5">Site-specific integrase</fullName>
    </submittedName>
</protein>
<dbReference type="Proteomes" id="UP000518188">
    <property type="component" value="Unassembled WGS sequence"/>
</dbReference>
<dbReference type="PROSITE" id="PS51900">
    <property type="entry name" value="CB"/>
    <property type="match status" value="1"/>
</dbReference>
<dbReference type="InterPro" id="IPR011010">
    <property type="entry name" value="DNA_brk_join_enz"/>
</dbReference>
<name>A0A7X6MQV7_9MYCO</name>
<dbReference type="InterPro" id="IPR013762">
    <property type="entry name" value="Integrase-like_cat_sf"/>
</dbReference>
<gene>
    <name evidence="5" type="ORF">HGA11_16950</name>
</gene>
<evidence type="ECO:0000313" key="5">
    <source>
        <dbReference type="EMBL" id="NKZ12664.1"/>
    </source>
</evidence>
<keyword evidence="1 3" id="KW-0238">DNA-binding</keyword>
<keyword evidence="2" id="KW-0233">DNA recombination</keyword>
<reference evidence="5 6" key="1">
    <citation type="submission" date="2020-04" db="EMBL/GenBank/DDBJ databases">
        <title>MicrobeNet Type strains.</title>
        <authorList>
            <person name="Nicholson A.C."/>
        </authorList>
    </citation>
    <scope>NUCLEOTIDE SEQUENCE [LARGE SCALE GENOMIC DNA]</scope>
    <source>
        <strain evidence="5 6">ATCC 700731</strain>
    </source>
</reference>
<feature type="domain" description="Core-binding (CB)" evidence="4">
    <location>
        <begin position="56"/>
        <end position="145"/>
    </location>
</feature>
<comment type="caution">
    <text evidence="5">The sequence shown here is derived from an EMBL/GenBank/DDBJ whole genome shotgun (WGS) entry which is preliminary data.</text>
</comment>
<proteinExistence type="predicted"/>
<dbReference type="Gene3D" id="1.10.443.10">
    <property type="entry name" value="Intergrase catalytic core"/>
    <property type="match status" value="1"/>
</dbReference>
<sequence length="487" mass="55382">MEPIMSDARWQVHRYRFDLPVGDLSLVLADRSESLSELIKALGGRDGQRFLLGPNGFPDTRVNDFLGSARMRNLAETSNRDYAGCLALWLNFLETRGQEWFTASVDDVEEFQFWRLTDPTNPERVGTSTFSKDIAACKKFYRWASSRYPEVADIFAEVGSPRAKRTAGVKWLDPAAIARWRDVGLRGRTLDGGPDKSWRGRNEQRDSAFVDGLYGTGLRLTEWGSVVLPELPTLELGRSFYTCRLADKCAKGGYGHPYWMPVDVLRAVRAYIEGPRARAVRDAQAEHRYDAVAARQIAQPAKRGGHVILIADDGQEVQRPWNLIDPEQRRRLFMRTGSDLEPLALWLNEDGLPRDPHGWHHTFDNANRRIAALGLPNFRCTPHMHRHSFALKWFSIGKLVYAARLSSLEEDGTNDFRTQFGDTWHFVQTMLGHARVETTKNVYLEPFRNLDVEILLAHADGFPVKEFLSQAFRLHPNVASDPVGTSW</sequence>
<dbReference type="InterPro" id="IPR044068">
    <property type="entry name" value="CB"/>
</dbReference>
<dbReference type="Gene3D" id="1.10.150.130">
    <property type="match status" value="1"/>
</dbReference>
<evidence type="ECO:0000259" key="4">
    <source>
        <dbReference type="PROSITE" id="PS51900"/>
    </source>
</evidence>
<evidence type="ECO:0000256" key="2">
    <source>
        <dbReference type="ARBA" id="ARBA00023172"/>
    </source>
</evidence>
<dbReference type="GO" id="GO:0015074">
    <property type="term" value="P:DNA integration"/>
    <property type="evidence" value="ECO:0007669"/>
    <property type="project" value="InterPro"/>
</dbReference>
<dbReference type="GO" id="GO:0003677">
    <property type="term" value="F:DNA binding"/>
    <property type="evidence" value="ECO:0007669"/>
    <property type="project" value="UniProtKB-UniRule"/>
</dbReference>
<evidence type="ECO:0000256" key="3">
    <source>
        <dbReference type="PROSITE-ProRule" id="PRU01248"/>
    </source>
</evidence>
<dbReference type="EMBL" id="JAAXPJ010000006">
    <property type="protein sequence ID" value="NKZ12664.1"/>
    <property type="molecule type" value="Genomic_DNA"/>
</dbReference>
<evidence type="ECO:0000313" key="6">
    <source>
        <dbReference type="Proteomes" id="UP000518188"/>
    </source>
</evidence>
<organism evidence="5 6">
    <name type="scientific">Mycolicibacterium septicum DSM 44393</name>
    <dbReference type="NCBI Taxonomy" id="1341646"/>
    <lineage>
        <taxon>Bacteria</taxon>
        <taxon>Bacillati</taxon>
        <taxon>Actinomycetota</taxon>
        <taxon>Actinomycetes</taxon>
        <taxon>Mycobacteriales</taxon>
        <taxon>Mycobacteriaceae</taxon>
        <taxon>Mycolicibacterium</taxon>
    </lineage>
</organism>
<dbReference type="SUPFAM" id="SSF56349">
    <property type="entry name" value="DNA breaking-rejoining enzymes"/>
    <property type="match status" value="1"/>
</dbReference>
<dbReference type="Pfam" id="PF02899">
    <property type="entry name" value="Phage_int_SAM_1"/>
    <property type="match status" value="1"/>
</dbReference>
<evidence type="ECO:0000256" key="1">
    <source>
        <dbReference type="ARBA" id="ARBA00023125"/>
    </source>
</evidence>
<dbReference type="InterPro" id="IPR010998">
    <property type="entry name" value="Integrase_recombinase_N"/>
</dbReference>
<dbReference type="GO" id="GO:0006310">
    <property type="term" value="P:DNA recombination"/>
    <property type="evidence" value="ECO:0007669"/>
    <property type="project" value="UniProtKB-KW"/>
</dbReference>
<dbReference type="InterPro" id="IPR004107">
    <property type="entry name" value="Integrase_SAM-like_N"/>
</dbReference>
<accession>A0A7X6MQV7</accession>